<name>A0A1M7SKD8_9SPHN</name>
<dbReference type="PROSITE" id="PS50887">
    <property type="entry name" value="GGDEF"/>
    <property type="match status" value="1"/>
</dbReference>
<keyword evidence="3" id="KW-0812">Transmembrane</keyword>
<keyword evidence="3" id="KW-1133">Transmembrane helix</keyword>
<dbReference type="EMBL" id="FRDF01000010">
    <property type="protein sequence ID" value="SHN58952.1"/>
    <property type="molecule type" value="Genomic_DNA"/>
</dbReference>
<organism evidence="6 7">
    <name type="scientific">Erythrobacter sanguineus</name>
    <dbReference type="NCBI Taxonomy" id="198312"/>
    <lineage>
        <taxon>Bacteria</taxon>
        <taxon>Pseudomonadati</taxon>
        <taxon>Pseudomonadota</taxon>
        <taxon>Alphaproteobacteria</taxon>
        <taxon>Sphingomonadales</taxon>
        <taxon>Erythrobacteraceae</taxon>
        <taxon>Erythrobacter/Porphyrobacter group</taxon>
        <taxon>Erythrobacter</taxon>
    </lineage>
</organism>
<accession>A0A1M7SKD8</accession>
<evidence type="ECO:0000256" key="2">
    <source>
        <dbReference type="ARBA" id="ARBA00034247"/>
    </source>
</evidence>
<dbReference type="InterPro" id="IPR011623">
    <property type="entry name" value="7TMR_DISM_rcpt_extracell_dom1"/>
</dbReference>
<dbReference type="SUPFAM" id="SSF55073">
    <property type="entry name" value="Nucleotide cyclase"/>
    <property type="match status" value="1"/>
</dbReference>
<evidence type="ECO:0000256" key="4">
    <source>
        <dbReference type="SAM" id="SignalP"/>
    </source>
</evidence>
<keyword evidence="4" id="KW-0732">Signal</keyword>
<dbReference type="Pfam" id="PF07695">
    <property type="entry name" value="7TMR-DISM_7TM"/>
    <property type="match status" value="1"/>
</dbReference>
<feature type="signal peptide" evidence="4">
    <location>
        <begin position="1"/>
        <end position="16"/>
    </location>
</feature>
<dbReference type="STRING" id="198312.SAMN02745193_01889"/>
<dbReference type="PANTHER" id="PTHR45138:SF9">
    <property type="entry name" value="DIGUANYLATE CYCLASE DGCM-RELATED"/>
    <property type="match status" value="1"/>
</dbReference>
<dbReference type="SMART" id="SM00267">
    <property type="entry name" value="GGDEF"/>
    <property type="match status" value="1"/>
</dbReference>
<dbReference type="PANTHER" id="PTHR45138">
    <property type="entry name" value="REGULATORY COMPONENTS OF SENSORY TRANSDUCTION SYSTEM"/>
    <property type="match status" value="1"/>
</dbReference>
<feature type="transmembrane region" description="Helical" evidence="3">
    <location>
        <begin position="225"/>
        <end position="249"/>
    </location>
</feature>
<dbReference type="RefSeq" id="WP_249025674.1">
    <property type="nucleotide sequence ID" value="NZ_MUYH01000008.1"/>
</dbReference>
<evidence type="ECO:0000256" key="1">
    <source>
        <dbReference type="ARBA" id="ARBA00012528"/>
    </source>
</evidence>
<dbReference type="Gene3D" id="3.30.70.270">
    <property type="match status" value="1"/>
</dbReference>
<proteinExistence type="predicted"/>
<dbReference type="EC" id="2.7.7.65" evidence="1"/>
<gene>
    <name evidence="6" type="ORF">SAMN02745193_01889</name>
</gene>
<comment type="catalytic activity">
    <reaction evidence="2">
        <text>2 GTP = 3',3'-c-di-GMP + 2 diphosphate</text>
        <dbReference type="Rhea" id="RHEA:24898"/>
        <dbReference type="ChEBI" id="CHEBI:33019"/>
        <dbReference type="ChEBI" id="CHEBI:37565"/>
        <dbReference type="ChEBI" id="CHEBI:58805"/>
        <dbReference type="EC" id="2.7.7.65"/>
    </reaction>
</comment>
<dbReference type="Proteomes" id="UP000184391">
    <property type="component" value="Unassembled WGS sequence"/>
</dbReference>
<evidence type="ECO:0000256" key="3">
    <source>
        <dbReference type="SAM" id="Phobius"/>
    </source>
</evidence>
<reference evidence="7" key="1">
    <citation type="submission" date="2016-12" db="EMBL/GenBank/DDBJ databases">
        <authorList>
            <person name="Varghese N."/>
            <person name="Submissions S."/>
        </authorList>
    </citation>
    <scope>NUCLEOTIDE SEQUENCE [LARGE SCALE GENOMIC DNA]</scope>
    <source>
        <strain evidence="7">DSM 11032</strain>
    </source>
</reference>
<dbReference type="CDD" id="cd01949">
    <property type="entry name" value="GGDEF"/>
    <property type="match status" value="1"/>
</dbReference>
<keyword evidence="3" id="KW-0472">Membrane</keyword>
<feature type="transmembrane region" description="Helical" evidence="3">
    <location>
        <begin position="350"/>
        <end position="368"/>
    </location>
</feature>
<dbReference type="NCBIfam" id="TIGR00254">
    <property type="entry name" value="GGDEF"/>
    <property type="match status" value="1"/>
</dbReference>
<evidence type="ECO:0000313" key="6">
    <source>
        <dbReference type="EMBL" id="SHN58952.1"/>
    </source>
</evidence>
<dbReference type="GO" id="GO:0005886">
    <property type="term" value="C:plasma membrane"/>
    <property type="evidence" value="ECO:0007669"/>
    <property type="project" value="TreeGrafter"/>
</dbReference>
<dbReference type="GO" id="GO:0052621">
    <property type="term" value="F:diguanylate cyclase activity"/>
    <property type="evidence" value="ECO:0007669"/>
    <property type="project" value="UniProtKB-EC"/>
</dbReference>
<dbReference type="InterPro" id="IPR050469">
    <property type="entry name" value="Diguanylate_Cyclase"/>
</dbReference>
<dbReference type="Pfam" id="PF00990">
    <property type="entry name" value="GGDEF"/>
    <property type="match status" value="1"/>
</dbReference>
<feature type="transmembrane region" description="Helical" evidence="3">
    <location>
        <begin position="290"/>
        <end position="311"/>
    </location>
</feature>
<protein>
    <recommendedName>
        <fullName evidence="1">diguanylate cyclase</fullName>
        <ecNumber evidence="1">2.7.7.65</ecNumber>
    </recommendedName>
</protein>
<feature type="domain" description="GGDEF" evidence="5">
    <location>
        <begin position="417"/>
        <end position="551"/>
    </location>
</feature>
<dbReference type="GO" id="GO:1902201">
    <property type="term" value="P:negative regulation of bacterial-type flagellum-dependent cell motility"/>
    <property type="evidence" value="ECO:0007669"/>
    <property type="project" value="TreeGrafter"/>
</dbReference>
<sequence>MAAALVALGLAAPAAADDQAGGVFSPRCHAASDSSRSAEAMIDRSAWNCTDTGWQADRPVAWLRFEAADWQGAKVPRHFLTRTSRHERITIYSLDTGGSLRGRSFAEADGRTFPAGPVFRLPLPVVTPETEALLVRIDRPHSIPLLSEAGVVHDPEDAYRSVQEMMLLALVLGMLVLPLLFDITFFIVLRERFVMFHSIMVVAMMGYVLFAGGVISVLASLPVAFLAVMAPLCWAVGCGAALLFLSEFLERGALSRRMRRITYWTGCWTIAVPGFFALQLHATQAFDDTGYFLTIMPSAMVVSVALVHAILRGSRSARFVAAAWFPLILTSIARLLRGLGIYAGPSNLDLMMFLATGIEVVVISLAIADRFLAIRNERDAALTEARMLEQISTRDSLTGLMNRRAIEARFDALLTQGFDTFALVDLDRFKAINDRHGHQMGDAALIACANAIRAAGDRDSIAVRLGGEEFVVLLRGENTLHRAEALRQAIPLRIAQDVPGLELPVTASMGVIMLSRAAHQTMQFAEFYARADALMYEAKASGRNRLAYERLTVFSEPPALRRKAARKGQAT</sequence>
<feature type="transmembrane region" description="Helical" evidence="3">
    <location>
        <begin position="323"/>
        <end position="344"/>
    </location>
</feature>
<dbReference type="GO" id="GO:0043709">
    <property type="term" value="P:cell adhesion involved in single-species biofilm formation"/>
    <property type="evidence" value="ECO:0007669"/>
    <property type="project" value="TreeGrafter"/>
</dbReference>
<dbReference type="AlphaFoldDB" id="A0A1M7SKD8"/>
<feature type="transmembrane region" description="Helical" evidence="3">
    <location>
        <begin position="165"/>
        <end position="189"/>
    </location>
</feature>
<keyword evidence="7" id="KW-1185">Reference proteome</keyword>
<evidence type="ECO:0000313" key="7">
    <source>
        <dbReference type="Proteomes" id="UP000184391"/>
    </source>
</evidence>
<dbReference type="InterPro" id="IPR043128">
    <property type="entry name" value="Rev_trsase/Diguanyl_cyclase"/>
</dbReference>
<dbReference type="InterPro" id="IPR029787">
    <property type="entry name" value="Nucleotide_cyclase"/>
</dbReference>
<feature type="chain" id="PRO_5012590835" description="diguanylate cyclase" evidence="4">
    <location>
        <begin position="17"/>
        <end position="571"/>
    </location>
</feature>
<dbReference type="InterPro" id="IPR000160">
    <property type="entry name" value="GGDEF_dom"/>
</dbReference>
<evidence type="ECO:0000259" key="5">
    <source>
        <dbReference type="PROSITE" id="PS50887"/>
    </source>
</evidence>
<feature type="transmembrane region" description="Helical" evidence="3">
    <location>
        <begin position="196"/>
        <end position="219"/>
    </location>
</feature>
<feature type="transmembrane region" description="Helical" evidence="3">
    <location>
        <begin position="261"/>
        <end position="278"/>
    </location>
</feature>